<sequence length="153" mass="17553">MPGGRSTRKMPRGRSARKLPGGKICEEDARREDLRGRKHQATAREEEDERVCIDCTRRFCGSFVAVRLRSCDDRKQERELAGCEAPKRERESRMLKKGSWKSANRKLLGDISNGGRPSRDGKTKIQLDRDDDGGYFDRLILVRSTLSLSLTRW</sequence>
<dbReference type="AlphaFoldDB" id="A0A8T3BN37"/>
<dbReference type="Proteomes" id="UP000829196">
    <property type="component" value="Unassembled WGS sequence"/>
</dbReference>
<feature type="compositionally biased region" description="Basic residues" evidence="1">
    <location>
        <begin position="1"/>
        <end position="17"/>
    </location>
</feature>
<protein>
    <submittedName>
        <fullName evidence="2">Uncharacterized protein</fullName>
    </submittedName>
</protein>
<dbReference type="EMBL" id="JAGYWB010000007">
    <property type="protein sequence ID" value="KAI0515572.1"/>
    <property type="molecule type" value="Genomic_DNA"/>
</dbReference>
<reference evidence="2" key="1">
    <citation type="journal article" date="2022" name="Front. Genet.">
        <title>Chromosome-Scale Assembly of the Dendrobium nobile Genome Provides Insights Into the Molecular Mechanism of the Biosynthesis of the Medicinal Active Ingredient of Dendrobium.</title>
        <authorList>
            <person name="Xu Q."/>
            <person name="Niu S.-C."/>
            <person name="Li K.-L."/>
            <person name="Zheng P.-J."/>
            <person name="Zhang X.-J."/>
            <person name="Jia Y."/>
            <person name="Liu Y."/>
            <person name="Niu Y.-X."/>
            <person name="Yu L.-H."/>
            <person name="Chen D.-F."/>
            <person name="Zhang G.-Q."/>
        </authorList>
    </citation>
    <scope>NUCLEOTIDE SEQUENCE</scope>
    <source>
        <tissue evidence="2">Leaf</tissue>
    </source>
</reference>
<name>A0A8T3BN37_DENNO</name>
<feature type="compositionally biased region" description="Basic and acidic residues" evidence="1">
    <location>
        <begin position="117"/>
        <end position="127"/>
    </location>
</feature>
<proteinExistence type="predicted"/>
<gene>
    <name evidence="2" type="ORF">KFK09_008237</name>
</gene>
<feature type="region of interest" description="Disordered" evidence="1">
    <location>
        <begin position="106"/>
        <end position="127"/>
    </location>
</feature>
<accession>A0A8T3BN37</accession>
<comment type="caution">
    <text evidence="2">The sequence shown here is derived from an EMBL/GenBank/DDBJ whole genome shotgun (WGS) entry which is preliminary data.</text>
</comment>
<evidence type="ECO:0000313" key="3">
    <source>
        <dbReference type="Proteomes" id="UP000829196"/>
    </source>
</evidence>
<feature type="region of interest" description="Disordered" evidence="1">
    <location>
        <begin position="1"/>
        <end position="43"/>
    </location>
</feature>
<feature type="compositionally biased region" description="Basic and acidic residues" evidence="1">
    <location>
        <begin position="24"/>
        <end position="35"/>
    </location>
</feature>
<evidence type="ECO:0000313" key="2">
    <source>
        <dbReference type="EMBL" id="KAI0515572.1"/>
    </source>
</evidence>
<keyword evidence="3" id="KW-1185">Reference proteome</keyword>
<evidence type="ECO:0000256" key="1">
    <source>
        <dbReference type="SAM" id="MobiDB-lite"/>
    </source>
</evidence>
<organism evidence="2 3">
    <name type="scientific">Dendrobium nobile</name>
    <name type="common">Orchid</name>
    <dbReference type="NCBI Taxonomy" id="94219"/>
    <lineage>
        <taxon>Eukaryota</taxon>
        <taxon>Viridiplantae</taxon>
        <taxon>Streptophyta</taxon>
        <taxon>Embryophyta</taxon>
        <taxon>Tracheophyta</taxon>
        <taxon>Spermatophyta</taxon>
        <taxon>Magnoliopsida</taxon>
        <taxon>Liliopsida</taxon>
        <taxon>Asparagales</taxon>
        <taxon>Orchidaceae</taxon>
        <taxon>Epidendroideae</taxon>
        <taxon>Malaxideae</taxon>
        <taxon>Dendrobiinae</taxon>
        <taxon>Dendrobium</taxon>
    </lineage>
</organism>